<feature type="domain" description="FAD-binding PCMH-type" evidence="3">
    <location>
        <begin position="1"/>
        <end position="177"/>
    </location>
</feature>
<name>A0A0S6UBK7_NEOTH</name>
<dbReference type="GO" id="GO:0016491">
    <property type="term" value="F:oxidoreductase activity"/>
    <property type="evidence" value="ECO:0007669"/>
    <property type="project" value="UniProtKB-KW"/>
</dbReference>
<sequence length="293" mass="32271">MLPQFELLKPASLEEACQFGYNLGNRARFYAGGTDVLVEMHKWQSKPGYLIDIKGLDELKGIHYSPEKGLKIGALTTHHELEVMPLIKEKYPVLLDGISRIGSVQIRQRGTIGGNICTALPSADSVSPLLVLDARVTIRGLAGQREVPLEDFFVAPRQTVLEQGEILSYILVPPATRYSGAAYLKFTRRKAMDLALLGVAVYLECEPDLVRCQQARIALTTAGPTPLRARQAESYLKGKDITDSVLQQAGVIAAAEAKPRTSWRSTAEYRQELLKVLLPRAAQIAYARLKSEG</sequence>
<accession>A0A0S6UBK7</accession>
<dbReference type="EMBL" id="DF238840">
    <property type="protein sequence ID" value="GAF25006.1"/>
    <property type="molecule type" value="Genomic_DNA"/>
</dbReference>
<dbReference type="SUPFAM" id="SSF55447">
    <property type="entry name" value="CO dehydrogenase flavoprotein C-terminal domain-like"/>
    <property type="match status" value="1"/>
</dbReference>
<evidence type="ECO:0000256" key="1">
    <source>
        <dbReference type="ARBA" id="ARBA00022630"/>
    </source>
</evidence>
<dbReference type="AlphaFoldDB" id="A0A0S6UBK7"/>
<dbReference type="RefSeq" id="WP_025773117.1">
    <property type="nucleotide sequence ID" value="NZ_DF238840.1"/>
</dbReference>
<protein>
    <submittedName>
        <fullName evidence="4">Aerobic-type carbon monoxide dehydrogenase, middle subunit CoxM/CutM homologs</fullName>
    </submittedName>
</protein>
<dbReference type="InterPro" id="IPR051312">
    <property type="entry name" value="Diverse_Substr_Oxidored"/>
</dbReference>
<dbReference type="SMART" id="SM01092">
    <property type="entry name" value="CO_deh_flav_C"/>
    <property type="match status" value="1"/>
</dbReference>
<dbReference type="PANTHER" id="PTHR42659">
    <property type="entry name" value="XANTHINE DEHYDROGENASE SUBUNIT C-RELATED"/>
    <property type="match status" value="1"/>
</dbReference>
<organism evidence="4">
    <name type="scientific">Moorella thermoacetica Y72</name>
    <dbReference type="NCBI Taxonomy" id="1325331"/>
    <lineage>
        <taxon>Bacteria</taxon>
        <taxon>Bacillati</taxon>
        <taxon>Bacillota</taxon>
        <taxon>Clostridia</taxon>
        <taxon>Neomoorellales</taxon>
        <taxon>Neomoorellaceae</taxon>
        <taxon>Neomoorella</taxon>
    </lineage>
</organism>
<dbReference type="Gene3D" id="3.30.43.10">
    <property type="entry name" value="Uridine Diphospho-n-acetylenolpyruvylglucosamine Reductase, domain 2"/>
    <property type="match status" value="1"/>
</dbReference>
<evidence type="ECO:0000259" key="3">
    <source>
        <dbReference type="PROSITE" id="PS51387"/>
    </source>
</evidence>
<dbReference type="PROSITE" id="PS51387">
    <property type="entry name" value="FAD_PCMH"/>
    <property type="match status" value="1"/>
</dbReference>
<dbReference type="InterPro" id="IPR002346">
    <property type="entry name" value="Mopterin_DH_FAD-bd"/>
</dbReference>
<dbReference type="Pfam" id="PF00941">
    <property type="entry name" value="FAD_binding_5"/>
    <property type="match status" value="1"/>
</dbReference>
<dbReference type="InterPro" id="IPR036683">
    <property type="entry name" value="CO_DH_flav_C_dom_sf"/>
</dbReference>
<reference evidence="4" key="1">
    <citation type="journal article" date="2014" name="Gene">
        <title>Genome-guided analysis of transformation efficiency and carbon dioxide assimilation by Moorella thermoacetica Y72.</title>
        <authorList>
            <person name="Tsukahara K."/>
            <person name="Kita A."/>
            <person name="Nakashimada Y."/>
            <person name="Hoshino T."/>
            <person name="Murakami K."/>
        </authorList>
    </citation>
    <scope>NUCLEOTIDE SEQUENCE [LARGE SCALE GENOMIC DNA]</scope>
    <source>
        <strain evidence="4">Y72</strain>
    </source>
</reference>
<gene>
    <name evidence="4" type="ORF">MTY_0334</name>
</gene>
<dbReference type="InterPro" id="IPR016167">
    <property type="entry name" value="FAD-bd_PCMH_sub1"/>
</dbReference>
<dbReference type="InterPro" id="IPR005107">
    <property type="entry name" value="CO_DH_flav_C"/>
</dbReference>
<dbReference type="InterPro" id="IPR016169">
    <property type="entry name" value="FAD-bd_PCMH_sub2"/>
</dbReference>
<keyword evidence="2" id="KW-0560">Oxidoreductase</keyword>
<dbReference type="Proteomes" id="UP000063718">
    <property type="component" value="Unassembled WGS sequence"/>
</dbReference>
<dbReference type="SUPFAM" id="SSF56176">
    <property type="entry name" value="FAD-binding/transporter-associated domain-like"/>
    <property type="match status" value="1"/>
</dbReference>
<dbReference type="Gene3D" id="3.30.465.10">
    <property type="match status" value="1"/>
</dbReference>
<dbReference type="InterPro" id="IPR036318">
    <property type="entry name" value="FAD-bd_PCMH-like_sf"/>
</dbReference>
<dbReference type="Gene3D" id="3.30.390.50">
    <property type="entry name" value="CO dehydrogenase flavoprotein, C-terminal domain"/>
    <property type="match status" value="1"/>
</dbReference>
<evidence type="ECO:0000313" key="4">
    <source>
        <dbReference type="EMBL" id="GAF25006.1"/>
    </source>
</evidence>
<keyword evidence="1" id="KW-0285">Flavoprotein</keyword>
<dbReference type="InterPro" id="IPR016166">
    <property type="entry name" value="FAD-bd_PCMH"/>
</dbReference>
<dbReference type="PANTHER" id="PTHR42659:SF9">
    <property type="entry name" value="XANTHINE DEHYDROGENASE FAD-BINDING SUBUNIT XDHB-RELATED"/>
    <property type="match status" value="1"/>
</dbReference>
<dbReference type="Pfam" id="PF03450">
    <property type="entry name" value="CO_deh_flav_C"/>
    <property type="match status" value="1"/>
</dbReference>
<dbReference type="GO" id="GO:0071949">
    <property type="term" value="F:FAD binding"/>
    <property type="evidence" value="ECO:0007669"/>
    <property type="project" value="InterPro"/>
</dbReference>
<proteinExistence type="predicted"/>
<evidence type="ECO:0000256" key="2">
    <source>
        <dbReference type="ARBA" id="ARBA00023002"/>
    </source>
</evidence>